<dbReference type="AlphaFoldDB" id="X1ZYB5"/>
<protein>
    <recommendedName>
        <fullName evidence="4">UDP-N-acetylglucosamine transferase subunit ALG13</fullName>
        <ecNumber evidence="3">2.4.1.141</ecNumber>
    </recommendedName>
</protein>
<dbReference type="InterPro" id="IPR007235">
    <property type="entry name" value="Glyco_trans_28_C"/>
</dbReference>
<dbReference type="GO" id="GO:0004577">
    <property type="term" value="F:N-acetylglucosaminyldiphosphodolichol N-acetylglucosaminyltransferase activity"/>
    <property type="evidence" value="ECO:0007669"/>
    <property type="project" value="UniProtKB-EC"/>
</dbReference>
<dbReference type="Proteomes" id="UP000014760">
    <property type="component" value="Unassembled WGS sequence"/>
</dbReference>
<evidence type="ECO:0000256" key="4">
    <source>
        <dbReference type="ARBA" id="ARBA00017468"/>
    </source>
</evidence>
<evidence type="ECO:0000256" key="1">
    <source>
        <dbReference type="ARBA" id="ARBA00004240"/>
    </source>
</evidence>
<reference evidence="10" key="2">
    <citation type="journal article" date="2013" name="Nature">
        <title>Insights into bilaterian evolution from three spiralian genomes.</title>
        <authorList>
            <person name="Simakov O."/>
            <person name="Marletaz F."/>
            <person name="Cho S.J."/>
            <person name="Edsinger-Gonzales E."/>
            <person name="Havlak P."/>
            <person name="Hellsten U."/>
            <person name="Kuo D.H."/>
            <person name="Larsson T."/>
            <person name="Lv J."/>
            <person name="Arendt D."/>
            <person name="Savage R."/>
            <person name="Osoegawa K."/>
            <person name="de Jong P."/>
            <person name="Grimwood J."/>
            <person name="Chapman J.A."/>
            <person name="Shapiro H."/>
            <person name="Aerts A."/>
            <person name="Otillar R.P."/>
            <person name="Terry A.Y."/>
            <person name="Boore J.L."/>
            <person name="Grigoriev I.V."/>
            <person name="Lindberg D.R."/>
            <person name="Seaver E.C."/>
            <person name="Weisblat D.A."/>
            <person name="Putnam N.H."/>
            <person name="Rokhsar D.S."/>
        </authorList>
    </citation>
    <scope>NUCLEOTIDE SEQUENCE</scope>
    <source>
        <strain evidence="10">I ESC-2004</strain>
    </source>
</reference>
<comment type="subcellular location">
    <subcellularLocation>
        <location evidence="1">Endoplasmic reticulum</location>
    </subcellularLocation>
</comment>
<evidence type="ECO:0000313" key="10">
    <source>
        <dbReference type="Proteomes" id="UP000014760"/>
    </source>
</evidence>
<dbReference type="InterPro" id="IPR039042">
    <property type="entry name" value="Alg13-like"/>
</dbReference>
<evidence type="ECO:0000256" key="5">
    <source>
        <dbReference type="ARBA" id="ARBA00022676"/>
    </source>
</evidence>
<evidence type="ECO:0000256" key="2">
    <source>
        <dbReference type="ARBA" id="ARBA00006962"/>
    </source>
</evidence>
<accession>X1ZYB5</accession>
<evidence type="ECO:0000259" key="8">
    <source>
        <dbReference type="Pfam" id="PF04101"/>
    </source>
</evidence>
<dbReference type="PANTHER" id="PTHR12867:SF6">
    <property type="entry name" value="N-ACETYLGLUCOSAMINYLDIPHOSPHODOLICHOL N-ACETYLGLUCOSAMINYLTRANSFERASE"/>
    <property type="match status" value="1"/>
</dbReference>
<keyword evidence="10" id="KW-1185">Reference proteome</keyword>
<evidence type="ECO:0000256" key="3">
    <source>
        <dbReference type="ARBA" id="ARBA00012614"/>
    </source>
</evidence>
<dbReference type="GO" id="GO:0005783">
    <property type="term" value="C:endoplasmic reticulum"/>
    <property type="evidence" value="ECO:0007669"/>
    <property type="project" value="UniProtKB-SubCell"/>
</dbReference>
<sequence length="169" mass="19111">MADDEKRVFLTVGTTAFNELINTVNQSDICNVLKELGYSRLLVQKGRGQVDPKQPENIEGFRVEHYQYKESLHDDMQEADLIISHAGAGTCLEVLNMQKPLVVVINEELMGNHQLELAKRLQSDSHLFYTTCKDLPDLLRNLDISSLKPFETGRPEKFASFLDKAMGIS</sequence>
<dbReference type="OMA" id="QYKFRPN"/>
<feature type="domain" description="Glycosyl transferase family 28 C-terminal" evidence="8">
    <location>
        <begin position="8"/>
        <end position="155"/>
    </location>
</feature>
<organism evidence="9 10">
    <name type="scientific">Capitella teleta</name>
    <name type="common">Polychaete worm</name>
    <dbReference type="NCBI Taxonomy" id="283909"/>
    <lineage>
        <taxon>Eukaryota</taxon>
        <taxon>Metazoa</taxon>
        <taxon>Spiralia</taxon>
        <taxon>Lophotrochozoa</taxon>
        <taxon>Annelida</taxon>
        <taxon>Polychaeta</taxon>
        <taxon>Sedentaria</taxon>
        <taxon>Scolecida</taxon>
        <taxon>Capitellidae</taxon>
        <taxon>Capitella</taxon>
    </lineage>
</organism>
<proteinExistence type="inferred from homology"/>
<dbReference type="HOGENOM" id="CLU_085408_2_2_1"/>
<dbReference type="EMBL" id="AMQN01000165">
    <property type="status" value="NOT_ANNOTATED_CDS"/>
    <property type="molecule type" value="Genomic_DNA"/>
</dbReference>
<dbReference type="EnsemblMetazoa" id="CapteT198131">
    <property type="protein sequence ID" value="CapteP198131"/>
    <property type="gene ID" value="CapteG198131"/>
</dbReference>
<reference evidence="10" key="1">
    <citation type="submission" date="2012-12" db="EMBL/GenBank/DDBJ databases">
        <authorList>
            <person name="Hellsten U."/>
            <person name="Grimwood J."/>
            <person name="Chapman J.A."/>
            <person name="Shapiro H."/>
            <person name="Aerts A."/>
            <person name="Otillar R.P."/>
            <person name="Terry A.Y."/>
            <person name="Boore J.L."/>
            <person name="Simakov O."/>
            <person name="Marletaz F."/>
            <person name="Cho S.-J."/>
            <person name="Edsinger-Gonzales E."/>
            <person name="Havlak P."/>
            <person name="Kuo D.-H."/>
            <person name="Larsson T."/>
            <person name="Lv J."/>
            <person name="Arendt D."/>
            <person name="Savage R."/>
            <person name="Osoegawa K."/>
            <person name="de Jong P."/>
            <person name="Lindberg D.R."/>
            <person name="Seaver E.C."/>
            <person name="Weisblat D.A."/>
            <person name="Putnam N.H."/>
            <person name="Grigoriev I.V."/>
            <person name="Rokhsar D.S."/>
        </authorList>
    </citation>
    <scope>NUCLEOTIDE SEQUENCE</scope>
    <source>
        <strain evidence="10">I ESC-2004</strain>
    </source>
</reference>
<dbReference type="SUPFAM" id="SSF53756">
    <property type="entry name" value="UDP-Glycosyltransferase/glycogen phosphorylase"/>
    <property type="match status" value="1"/>
</dbReference>
<dbReference type="Pfam" id="PF04101">
    <property type="entry name" value="Glyco_tran_28_C"/>
    <property type="match status" value="1"/>
</dbReference>
<keyword evidence="7" id="KW-0256">Endoplasmic reticulum</keyword>
<evidence type="ECO:0000256" key="6">
    <source>
        <dbReference type="ARBA" id="ARBA00022679"/>
    </source>
</evidence>
<evidence type="ECO:0000313" key="9">
    <source>
        <dbReference type="EnsemblMetazoa" id="CapteP198131"/>
    </source>
</evidence>
<dbReference type="Gene3D" id="3.40.50.2000">
    <property type="entry name" value="Glycogen Phosphorylase B"/>
    <property type="match status" value="1"/>
</dbReference>
<evidence type="ECO:0000256" key="7">
    <source>
        <dbReference type="ARBA" id="ARBA00022824"/>
    </source>
</evidence>
<keyword evidence="6" id="KW-0808">Transferase</keyword>
<comment type="similarity">
    <text evidence="2">Belongs to the glycosyltransferase 28 family.</text>
</comment>
<dbReference type="OrthoDB" id="20273at2759"/>
<keyword evidence="5" id="KW-0328">Glycosyltransferase</keyword>
<dbReference type="PANTHER" id="PTHR12867">
    <property type="entry name" value="GLYCOSYL TRANSFERASE-RELATED"/>
    <property type="match status" value="1"/>
</dbReference>
<reference evidence="9" key="3">
    <citation type="submission" date="2015-06" db="UniProtKB">
        <authorList>
            <consortium name="EnsemblMetazoa"/>
        </authorList>
    </citation>
    <scope>IDENTIFICATION</scope>
</reference>
<dbReference type="GO" id="GO:0006488">
    <property type="term" value="P:dolichol-linked oligosaccharide biosynthetic process"/>
    <property type="evidence" value="ECO:0007669"/>
    <property type="project" value="InterPro"/>
</dbReference>
<name>X1ZYB5_CAPTE</name>
<dbReference type="EC" id="2.4.1.141" evidence="3"/>